<evidence type="ECO:0000313" key="2">
    <source>
        <dbReference type="EMBL" id="KAL1528543.1"/>
    </source>
</evidence>
<feature type="region of interest" description="Disordered" evidence="1">
    <location>
        <begin position="169"/>
        <end position="238"/>
    </location>
</feature>
<comment type="caution">
    <text evidence="2">The sequence shown here is derived from an EMBL/GenBank/DDBJ whole genome shotgun (WGS) entry which is preliminary data.</text>
</comment>
<dbReference type="EMBL" id="JBGBPQ010000002">
    <property type="protein sequence ID" value="KAL1528543.1"/>
    <property type="molecule type" value="Genomic_DNA"/>
</dbReference>
<evidence type="ECO:0000313" key="3">
    <source>
        <dbReference type="Proteomes" id="UP001515480"/>
    </source>
</evidence>
<gene>
    <name evidence="2" type="ORF">AB1Y20_009886</name>
</gene>
<feature type="region of interest" description="Disordered" evidence="1">
    <location>
        <begin position="1"/>
        <end position="36"/>
    </location>
</feature>
<dbReference type="AlphaFoldDB" id="A0AB34K257"/>
<keyword evidence="3" id="KW-1185">Reference proteome</keyword>
<proteinExistence type="predicted"/>
<feature type="compositionally biased region" description="Polar residues" evidence="1">
    <location>
        <begin position="199"/>
        <end position="215"/>
    </location>
</feature>
<name>A0AB34K257_PRYPA</name>
<organism evidence="2 3">
    <name type="scientific">Prymnesium parvum</name>
    <name type="common">Toxic golden alga</name>
    <dbReference type="NCBI Taxonomy" id="97485"/>
    <lineage>
        <taxon>Eukaryota</taxon>
        <taxon>Haptista</taxon>
        <taxon>Haptophyta</taxon>
        <taxon>Prymnesiophyceae</taxon>
        <taxon>Prymnesiales</taxon>
        <taxon>Prymnesiaceae</taxon>
        <taxon>Prymnesium</taxon>
    </lineage>
</organism>
<reference evidence="2 3" key="1">
    <citation type="journal article" date="2024" name="Science">
        <title>Giant polyketide synthase enzymes in the biosynthesis of giant marine polyether toxins.</title>
        <authorList>
            <person name="Fallon T.R."/>
            <person name="Shende V.V."/>
            <person name="Wierzbicki I.H."/>
            <person name="Pendleton A.L."/>
            <person name="Watervoot N.F."/>
            <person name="Auber R.P."/>
            <person name="Gonzalez D.J."/>
            <person name="Wisecaver J.H."/>
            <person name="Moore B.S."/>
        </authorList>
    </citation>
    <scope>NUCLEOTIDE SEQUENCE [LARGE SCALE GENOMIC DNA]</scope>
    <source>
        <strain evidence="2 3">12B1</strain>
    </source>
</reference>
<dbReference type="Proteomes" id="UP001515480">
    <property type="component" value="Unassembled WGS sequence"/>
</dbReference>
<sequence length="238" mass="25240">MSWADAARPAVGGASNSTPTWVAGATPPNPGSSAPIPQQLERPDVAVLPDDSSSFVRHVAGKLDCLPACAILTLCPKSWVGCCSSCIDTVWCCVCCRFVSHKMLSLCLSCSCGEMCAEHCLSCKCFACDKEKLAEPSCCEATLSCILVVPFALIKCMCMTCVPPGQPTPAPGQPVGPPVTSAEKKTKALREKEHAESARLNSSKKVNAEMSQRPGNVQEVLSEAQDNDYNLLTDDSVR</sequence>
<feature type="compositionally biased region" description="Basic and acidic residues" evidence="1">
    <location>
        <begin position="182"/>
        <end position="197"/>
    </location>
</feature>
<accession>A0AB34K257</accession>
<evidence type="ECO:0000256" key="1">
    <source>
        <dbReference type="SAM" id="MobiDB-lite"/>
    </source>
</evidence>
<protein>
    <submittedName>
        <fullName evidence="2">Uncharacterized protein</fullName>
    </submittedName>
</protein>